<evidence type="ECO:0000259" key="4">
    <source>
        <dbReference type="PROSITE" id="PS51782"/>
    </source>
</evidence>
<evidence type="ECO:0000313" key="5">
    <source>
        <dbReference type="EMBL" id="PGH13447.1"/>
    </source>
</evidence>
<dbReference type="InterPro" id="IPR018392">
    <property type="entry name" value="LysM"/>
</dbReference>
<dbReference type="Proteomes" id="UP000224634">
    <property type="component" value="Unassembled WGS sequence"/>
</dbReference>
<gene>
    <name evidence="5" type="ORF">AJ80_06316</name>
</gene>
<accession>A0A2B7XY93</accession>
<name>A0A2B7XY93_POLH7</name>
<reference evidence="5 6" key="1">
    <citation type="submission" date="2017-10" db="EMBL/GenBank/DDBJ databases">
        <title>Comparative genomics in systemic dimorphic fungi from Ajellomycetaceae.</title>
        <authorList>
            <person name="Munoz J.F."/>
            <person name="Mcewen J.G."/>
            <person name="Clay O.K."/>
            <person name="Cuomo C.A."/>
        </authorList>
    </citation>
    <scope>NUCLEOTIDE SEQUENCE [LARGE SCALE GENOMIC DNA]</scope>
    <source>
        <strain evidence="5 6">UAMH7299</strain>
    </source>
</reference>
<keyword evidence="6" id="KW-1185">Reference proteome</keyword>
<evidence type="ECO:0000313" key="6">
    <source>
        <dbReference type="Proteomes" id="UP000224634"/>
    </source>
</evidence>
<dbReference type="SMART" id="SM00257">
    <property type="entry name" value="LysM"/>
    <property type="match status" value="1"/>
</dbReference>
<keyword evidence="2" id="KW-0843">Virulence</keyword>
<dbReference type="PANTHER" id="PTHR34997:SF1">
    <property type="entry name" value="PEPTIDOGLYCAN-BINDING LYSIN DOMAIN"/>
    <property type="match status" value="1"/>
</dbReference>
<feature type="signal peptide" evidence="3">
    <location>
        <begin position="1"/>
        <end position="19"/>
    </location>
</feature>
<keyword evidence="1" id="KW-0147">Chitin-binding</keyword>
<dbReference type="PANTHER" id="PTHR34997">
    <property type="entry name" value="AM15"/>
    <property type="match status" value="1"/>
</dbReference>
<dbReference type="InterPro" id="IPR036779">
    <property type="entry name" value="LysM_dom_sf"/>
</dbReference>
<feature type="domain" description="LysM" evidence="4">
    <location>
        <begin position="312"/>
        <end position="358"/>
    </location>
</feature>
<proteinExistence type="predicted"/>
<dbReference type="GO" id="GO:0008061">
    <property type="term" value="F:chitin binding"/>
    <property type="evidence" value="ECO:0007669"/>
    <property type="project" value="UniProtKB-KW"/>
</dbReference>
<dbReference type="Pfam" id="PF01476">
    <property type="entry name" value="LysM"/>
    <property type="match status" value="1"/>
</dbReference>
<dbReference type="Gene3D" id="3.10.350.10">
    <property type="entry name" value="LysM domain"/>
    <property type="match status" value="1"/>
</dbReference>
<dbReference type="STRING" id="1447883.A0A2B7XY93"/>
<dbReference type="EMBL" id="PDNA01000104">
    <property type="protein sequence ID" value="PGH13447.1"/>
    <property type="molecule type" value="Genomic_DNA"/>
</dbReference>
<feature type="chain" id="PRO_5013333046" description="LysM domain-containing protein" evidence="3">
    <location>
        <begin position="20"/>
        <end position="446"/>
    </location>
</feature>
<dbReference type="AlphaFoldDB" id="A0A2B7XY93"/>
<keyword evidence="3" id="KW-0732">Signal</keyword>
<evidence type="ECO:0000256" key="1">
    <source>
        <dbReference type="ARBA" id="ARBA00022669"/>
    </source>
</evidence>
<dbReference type="PROSITE" id="PS51782">
    <property type="entry name" value="LYSM"/>
    <property type="match status" value="1"/>
</dbReference>
<evidence type="ECO:0000256" key="2">
    <source>
        <dbReference type="ARBA" id="ARBA00023026"/>
    </source>
</evidence>
<dbReference type="OrthoDB" id="5985073at2759"/>
<evidence type="ECO:0000256" key="3">
    <source>
        <dbReference type="SAM" id="SignalP"/>
    </source>
</evidence>
<protein>
    <recommendedName>
        <fullName evidence="4">LysM domain-containing protein</fullName>
    </recommendedName>
</protein>
<dbReference type="SUPFAM" id="SSF54106">
    <property type="entry name" value="LysM domain"/>
    <property type="match status" value="1"/>
</dbReference>
<organism evidence="5 6">
    <name type="scientific">Polytolypa hystricis (strain UAMH7299)</name>
    <dbReference type="NCBI Taxonomy" id="1447883"/>
    <lineage>
        <taxon>Eukaryota</taxon>
        <taxon>Fungi</taxon>
        <taxon>Dikarya</taxon>
        <taxon>Ascomycota</taxon>
        <taxon>Pezizomycotina</taxon>
        <taxon>Eurotiomycetes</taxon>
        <taxon>Eurotiomycetidae</taxon>
        <taxon>Onygenales</taxon>
        <taxon>Onygenales incertae sedis</taxon>
        <taxon>Polytolypa</taxon>
    </lineage>
</organism>
<sequence>MDFRKLPLVALMSSQLVMASFNLFGPYDQEVAPASLGISRQCFAAVNQSVSCDPVNAVRAAHGVDDEYWFVDDITSLCTNECRDSLSAWLSTVDYECANEVLTMDDRPIEPKSFPLRYMAGFEIACLQDSAQNWCFFDSQQWEETASASWDPHPCRGDDPLAECGDEEIFITEHSPDMAVTDAYPQEIYCSECFILLWKQRILSPQVSDEIIDYLVEQLGMLEGSCSSSISLSATSTAIVERAMPPAIPTDNSWATAKASANLEARLARETYYSAGKNSILQLLTALEQHLKAIQDTPTAPTHPGSIKPCGQYYNVAPGDTCNSVADRFGISVYDLRRYNKELARDCFNMWANYALCVAPVAKRPVLADGRCGPDNGNAECEGSSFGSLRTDVVIQMAAVNPATSQTLPHLKDPLRRRNREQVASRIHLQIPATQRSKSARMELAA</sequence>
<comment type="caution">
    <text evidence="5">The sequence shown here is derived from an EMBL/GenBank/DDBJ whole genome shotgun (WGS) entry which is preliminary data.</text>
</comment>
<dbReference type="InterPro" id="IPR052210">
    <property type="entry name" value="LysM1-like"/>
</dbReference>